<keyword evidence="3" id="KW-1185">Reference proteome</keyword>
<organism evidence="2 3">
    <name type="scientific">Piscirickettsia litoralis</name>
    <dbReference type="NCBI Taxonomy" id="1891921"/>
    <lineage>
        <taxon>Bacteria</taxon>
        <taxon>Pseudomonadati</taxon>
        <taxon>Pseudomonadota</taxon>
        <taxon>Gammaproteobacteria</taxon>
        <taxon>Thiotrichales</taxon>
        <taxon>Piscirickettsiaceae</taxon>
        <taxon>Piscirickettsia</taxon>
    </lineage>
</organism>
<keyword evidence="1" id="KW-1133">Transmembrane helix</keyword>
<feature type="transmembrane region" description="Helical" evidence="1">
    <location>
        <begin position="12"/>
        <end position="28"/>
    </location>
</feature>
<feature type="transmembrane region" description="Helical" evidence="1">
    <location>
        <begin position="83"/>
        <end position="105"/>
    </location>
</feature>
<keyword evidence="1" id="KW-0812">Transmembrane</keyword>
<proteinExistence type="predicted"/>
<comment type="caution">
    <text evidence="2">The sequence shown here is derived from an EMBL/GenBank/DDBJ whole genome shotgun (WGS) entry which is preliminary data.</text>
</comment>
<dbReference type="EMBL" id="MDTU01000001">
    <property type="protein sequence ID" value="ODN42981.1"/>
    <property type="molecule type" value="Genomic_DNA"/>
</dbReference>
<accession>A0ABX3A5L5</accession>
<evidence type="ECO:0000313" key="2">
    <source>
        <dbReference type="EMBL" id="ODN42981.1"/>
    </source>
</evidence>
<feature type="transmembrane region" description="Helical" evidence="1">
    <location>
        <begin position="53"/>
        <end position="71"/>
    </location>
</feature>
<evidence type="ECO:0000256" key="1">
    <source>
        <dbReference type="SAM" id="Phobius"/>
    </source>
</evidence>
<gene>
    <name evidence="2" type="ORF">BGC07_08680</name>
</gene>
<keyword evidence="1" id="KW-0472">Membrane</keyword>
<sequence>MTPVKLLSKSLLFCFVMIILIIISYFYIDRELAEWVNQQHVTENLFYNLSVKIPPALYLLSGGSLIVLLMLSSVRSLKNWEKVLIVAGISQYCAMGLKVGMKYFFGRYTPEVYLAQHLYGFNFFMRE</sequence>
<dbReference type="Proteomes" id="UP000094329">
    <property type="component" value="Unassembled WGS sequence"/>
</dbReference>
<protein>
    <recommendedName>
        <fullName evidence="4">PAP2 family protein</fullName>
    </recommendedName>
</protein>
<name>A0ABX3A5L5_9GAMM</name>
<evidence type="ECO:0008006" key="4">
    <source>
        <dbReference type="Google" id="ProtNLM"/>
    </source>
</evidence>
<dbReference type="InterPro" id="IPR036938">
    <property type="entry name" value="PAP2/HPO_sf"/>
</dbReference>
<evidence type="ECO:0000313" key="3">
    <source>
        <dbReference type="Proteomes" id="UP000094329"/>
    </source>
</evidence>
<dbReference type="SUPFAM" id="SSF48317">
    <property type="entry name" value="Acid phosphatase/Vanadium-dependent haloperoxidase"/>
    <property type="match status" value="1"/>
</dbReference>
<reference evidence="2 3" key="1">
    <citation type="submission" date="2016-08" db="EMBL/GenBank/DDBJ databases">
        <title>Draft genome sequence of Candidatus Piscirickettsia litoralis, from seawater.</title>
        <authorList>
            <person name="Wan X."/>
            <person name="Lee A.J."/>
            <person name="Hou S."/>
            <person name="Donachie S.P."/>
        </authorList>
    </citation>
    <scope>NUCLEOTIDE SEQUENCE [LARGE SCALE GENOMIC DNA]</scope>
    <source>
        <strain evidence="2 3">Y2</strain>
    </source>
</reference>